<evidence type="ECO:0000313" key="2">
    <source>
        <dbReference type="EMBL" id="CAA9379652.1"/>
    </source>
</evidence>
<feature type="non-terminal residue" evidence="2">
    <location>
        <position position="1"/>
    </location>
</feature>
<dbReference type="AlphaFoldDB" id="A0A6J4N703"/>
<feature type="region of interest" description="Disordered" evidence="1">
    <location>
        <begin position="1"/>
        <end position="154"/>
    </location>
</feature>
<feature type="compositionally biased region" description="Basic and acidic residues" evidence="1">
    <location>
        <begin position="1"/>
        <end position="10"/>
    </location>
</feature>
<feature type="compositionally biased region" description="Basic and acidic residues" evidence="1">
    <location>
        <begin position="121"/>
        <end position="137"/>
    </location>
</feature>
<feature type="compositionally biased region" description="Basic residues" evidence="1">
    <location>
        <begin position="96"/>
        <end position="107"/>
    </location>
</feature>
<accession>A0A6J4N703</accession>
<sequence length="154" mass="16908">GRSGAHREAGGARLRRSRLGGPDRSREGPRDAARSVPRRGAPGCRVRRRHAVAGDPPALRQGGDPDARGRRVRPPARHDGHLPGVGGRLPLDVHPRAGRRRHARHGVLRCEPSRPEPPAAAHRDPVRARGGRGDHPTPRPGPRRHRRPRRGHRV</sequence>
<reference evidence="2" key="1">
    <citation type="submission" date="2020-02" db="EMBL/GenBank/DDBJ databases">
        <authorList>
            <person name="Meier V. D."/>
        </authorList>
    </citation>
    <scope>NUCLEOTIDE SEQUENCE</scope>
    <source>
        <strain evidence="2">AVDCRST_MAG47</strain>
    </source>
</reference>
<name>A0A6J4N703_9ACTN</name>
<organism evidence="2">
    <name type="scientific">uncultured Nocardioidaceae bacterium</name>
    <dbReference type="NCBI Taxonomy" id="253824"/>
    <lineage>
        <taxon>Bacteria</taxon>
        <taxon>Bacillati</taxon>
        <taxon>Actinomycetota</taxon>
        <taxon>Actinomycetes</taxon>
        <taxon>Propionibacteriales</taxon>
        <taxon>Nocardioidaceae</taxon>
        <taxon>environmental samples</taxon>
    </lineage>
</organism>
<gene>
    <name evidence="2" type="ORF">AVDCRST_MAG47-2049</name>
</gene>
<feature type="non-terminal residue" evidence="2">
    <location>
        <position position="154"/>
    </location>
</feature>
<feature type="compositionally biased region" description="Basic residues" evidence="1">
    <location>
        <begin position="141"/>
        <end position="154"/>
    </location>
</feature>
<proteinExistence type="predicted"/>
<protein>
    <submittedName>
        <fullName evidence="2">Uncharacterized protein</fullName>
    </submittedName>
</protein>
<dbReference type="EMBL" id="CADCUK010000138">
    <property type="protein sequence ID" value="CAA9379652.1"/>
    <property type="molecule type" value="Genomic_DNA"/>
</dbReference>
<evidence type="ECO:0000256" key="1">
    <source>
        <dbReference type="SAM" id="MobiDB-lite"/>
    </source>
</evidence>
<feature type="compositionally biased region" description="Basic and acidic residues" evidence="1">
    <location>
        <begin position="21"/>
        <end position="33"/>
    </location>
</feature>